<proteinExistence type="predicted"/>
<sequence>MTAHETHHACGAGSIAAPIETPVSEADRRPSRANSISHWSFDRLAGQINACDDRGNLIMAIAADPMFGRRLAAAFDTPPTQPQSPPHATSALAAQVTASRPPAPSSPYAAHQPWNDVRVAA</sequence>
<reference evidence="2 3" key="1">
    <citation type="submission" date="2024-09" db="EMBL/GenBank/DDBJ databases">
        <title>Novel species of the genus Pelomonas and Roseateles isolated from streams.</title>
        <authorList>
            <person name="Lu H."/>
        </authorList>
    </citation>
    <scope>NUCLEOTIDE SEQUENCE [LARGE SCALE GENOMIC DNA]</scope>
    <source>
        <strain evidence="2 3">BYS96W</strain>
    </source>
</reference>
<dbReference type="Proteomes" id="UP001606305">
    <property type="component" value="Unassembled WGS sequence"/>
</dbReference>
<accession>A0ABW7GC11</accession>
<comment type="caution">
    <text evidence="2">The sequence shown here is derived from an EMBL/GenBank/DDBJ whole genome shotgun (WGS) entry which is preliminary data.</text>
</comment>
<protein>
    <submittedName>
        <fullName evidence="2">Uncharacterized protein</fullName>
    </submittedName>
</protein>
<feature type="region of interest" description="Disordered" evidence="1">
    <location>
        <begin position="72"/>
        <end position="121"/>
    </location>
</feature>
<gene>
    <name evidence="2" type="ORF">ACG00X_21400</name>
</gene>
<feature type="region of interest" description="Disordered" evidence="1">
    <location>
        <begin position="1"/>
        <end position="35"/>
    </location>
</feature>
<evidence type="ECO:0000256" key="1">
    <source>
        <dbReference type="SAM" id="MobiDB-lite"/>
    </source>
</evidence>
<dbReference type="EMBL" id="JBIGIA010000021">
    <property type="protein sequence ID" value="MFG6459399.1"/>
    <property type="molecule type" value="Genomic_DNA"/>
</dbReference>
<evidence type="ECO:0000313" key="3">
    <source>
        <dbReference type="Proteomes" id="UP001606305"/>
    </source>
</evidence>
<dbReference type="RefSeq" id="WP_394491351.1">
    <property type="nucleotide sequence ID" value="NZ_JBIGIA010000021.1"/>
</dbReference>
<organism evidence="2 3">
    <name type="scientific">Pelomonas nitida</name>
    <dbReference type="NCBI Taxonomy" id="3299027"/>
    <lineage>
        <taxon>Bacteria</taxon>
        <taxon>Pseudomonadati</taxon>
        <taxon>Pseudomonadota</taxon>
        <taxon>Betaproteobacteria</taxon>
        <taxon>Burkholderiales</taxon>
        <taxon>Sphaerotilaceae</taxon>
        <taxon>Roseateles</taxon>
    </lineage>
</organism>
<evidence type="ECO:0000313" key="2">
    <source>
        <dbReference type="EMBL" id="MFG6459399.1"/>
    </source>
</evidence>
<name>A0ABW7GC11_9BURK</name>
<keyword evidence="3" id="KW-1185">Reference proteome</keyword>